<dbReference type="EMBL" id="JACHJJ010000008">
    <property type="protein sequence ID" value="MBB5963635.1"/>
    <property type="molecule type" value="Genomic_DNA"/>
</dbReference>
<evidence type="ECO:0000313" key="4">
    <source>
        <dbReference type="Proteomes" id="UP000562352"/>
    </source>
</evidence>
<sequence>MTDQERKALAALTFNWAEAPDDVWRPSPFHVESLHRQTGQILLTGLAEAAASRDVSPIGVVVEGQRGSGKTHLLGWLRERTREQGGYFFLVSLLDARSFWASVMVSVLDSLAREEDDGEGGRRSQLQVFLDRLAALVGVPRMVRRAVVGTSRLARMPLDTFVDAFRRFDRTLGRDTQDTLRALVLLASDDLAAQDIGDAFLSSTPEEDQGERARWGIRRSEKSQQEIVMDLSRLLALTGPSVIAVDQIDMLIAQSSLSMDGDSADHRDLLLVEQIAGGLMALREATRRTLTVVSCLPPTWVLIETHATATVQDRFRKTAHLKTIPDAETGHALIAKRFGAQFGEIGFTPPYPTWPIRPSAFDDARDYTPRQLLIKINDHVQSCLRDGEIRELEHLAASAPVENPVAPGEPLLSAVPPESSGQDLSALDARFARLRETADVAAALDAATEDAVMPALLSAGLTAWIAGQGEAGQAFSQDPPPSSKPPLHARLRRSLDVTTEDEAHWCFRAVATGNANAALSRVRHASVAAGLDAAIPKRRLFLLRNTGWSKGPRTREIVTAFEEAGGRVLQVDPEDLRILAALRDLIAGNPPGLHGWLATRRPADEVKLFGEALGDAWTVPAGPAGPTAPGPRATAPAAGGTGLGNAGDGGGGTAPAADEATGPRGDRAPYVTLGRAITGDAPVEADLEALRKHTAVFAGSGSGKTVLIRRLVEECALQGVSSIVLDPNNDLARLGDPWPEAPPSWGVGDAARAREYLDTTDVVVWTPGRGSGRPLSFQPLPDFRSVLDDPDEFTEAVEVAVASIAPRARLTGSTEKAHRGQAVLREALRYYGQHGANDLRGLIATLAELPDGVSALSKAGRIAADLAETLTAAMVIDPMFGGKGTPVDPGILLTPPEGKRARVSVVNLSGLQSDEQRQSFVNRLQMALFAWIKRNPAGDRPLGGLFVMDEAQTFAPSGALTACTQSTLALASQARKYGLGLVFATQAPKGLHNRIPGNAATQFFGLLNSYVQIETAKEMARSRGGHVTDVARLRSGQFYVATEGSAFVKAQVPMCLSHHPRDPLTVEEVVRRAGGSARR</sequence>
<dbReference type="SUPFAM" id="SSF52540">
    <property type="entry name" value="P-loop containing nucleoside triphosphate hydrolases"/>
    <property type="match status" value="2"/>
</dbReference>
<feature type="domain" description="AAA+ ATPase" evidence="2">
    <location>
        <begin position="56"/>
        <end position="178"/>
    </location>
</feature>
<feature type="region of interest" description="Disordered" evidence="1">
    <location>
        <begin position="622"/>
        <end position="665"/>
    </location>
</feature>
<dbReference type="Proteomes" id="UP000562352">
    <property type="component" value="Unassembled WGS sequence"/>
</dbReference>
<dbReference type="SMART" id="SM00382">
    <property type="entry name" value="AAA"/>
    <property type="match status" value="2"/>
</dbReference>
<evidence type="ECO:0000256" key="1">
    <source>
        <dbReference type="SAM" id="MobiDB-lite"/>
    </source>
</evidence>
<accession>A0A841D663</accession>
<name>A0A841D663_PLAVE</name>
<proteinExistence type="predicted"/>
<comment type="caution">
    <text evidence="3">The sequence shown here is derived from an EMBL/GenBank/DDBJ whole genome shotgun (WGS) entry which is preliminary data.</text>
</comment>
<keyword evidence="4" id="KW-1185">Reference proteome</keyword>
<gene>
    <name evidence="3" type="ORF">FHS22_002915</name>
</gene>
<dbReference type="PANTHER" id="PTHR42957">
    <property type="entry name" value="HELICASE MJ1565-RELATED"/>
    <property type="match status" value="1"/>
</dbReference>
<dbReference type="InterPro" id="IPR008571">
    <property type="entry name" value="HerA-like"/>
</dbReference>
<dbReference type="Pfam" id="PF01935">
    <property type="entry name" value="DUF87"/>
    <property type="match status" value="1"/>
</dbReference>
<organism evidence="3 4">
    <name type="scientific">Planomonospora venezuelensis</name>
    <dbReference type="NCBI Taxonomy" id="1999"/>
    <lineage>
        <taxon>Bacteria</taxon>
        <taxon>Bacillati</taxon>
        <taxon>Actinomycetota</taxon>
        <taxon>Actinomycetes</taxon>
        <taxon>Streptosporangiales</taxon>
        <taxon>Streptosporangiaceae</taxon>
        <taxon>Planomonospora</taxon>
    </lineage>
</organism>
<protein>
    <recommendedName>
        <fullName evidence="2">AAA+ ATPase domain-containing protein</fullName>
    </recommendedName>
</protein>
<feature type="compositionally biased region" description="Low complexity" evidence="1">
    <location>
        <begin position="622"/>
        <end position="638"/>
    </location>
</feature>
<dbReference type="AlphaFoldDB" id="A0A841D663"/>
<evidence type="ECO:0000313" key="3">
    <source>
        <dbReference type="EMBL" id="MBB5963635.1"/>
    </source>
</evidence>
<dbReference type="InterPro" id="IPR002789">
    <property type="entry name" value="HerA_central"/>
</dbReference>
<feature type="compositionally biased region" description="Gly residues" evidence="1">
    <location>
        <begin position="639"/>
        <end position="653"/>
    </location>
</feature>
<dbReference type="PANTHER" id="PTHR42957:SF2">
    <property type="entry name" value="HELICASE HERA CENTRAL DOMAIN-CONTAINING PROTEIN"/>
    <property type="match status" value="1"/>
</dbReference>
<feature type="domain" description="AAA+ ATPase" evidence="2">
    <location>
        <begin position="690"/>
        <end position="1034"/>
    </location>
</feature>
<dbReference type="RefSeq" id="WP_184941912.1">
    <property type="nucleotide sequence ID" value="NZ_BAAAWZ010000001.1"/>
</dbReference>
<reference evidence="3 4" key="1">
    <citation type="submission" date="2020-08" db="EMBL/GenBank/DDBJ databases">
        <title>Genomic Encyclopedia of Type Strains, Phase III (KMG-III): the genomes of soil and plant-associated and newly described type strains.</title>
        <authorList>
            <person name="Whitman W."/>
        </authorList>
    </citation>
    <scope>NUCLEOTIDE SEQUENCE [LARGE SCALE GENOMIC DNA]</scope>
    <source>
        <strain evidence="3 4">CECT 3303</strain>
    </source>
</reference>
<dbReference type="CDD" id="cd01127">
    <property type="entry name" value="TrwB_TraG_TraD_VirD4"/>
    <property type="match status" value="1"/>
</dbReference>
<evidence type="ECO:0000259" key="2">
    <source>
        <dbReference type="SMART" id="SM00382"/>
    </source>
</evidence>
<dbReference type="InterPro" id="IPR003593">
    <property type="entry name" value="AAA+_ATPase"/>
</dbReference>
<dbReference type="Gene3D" id="3.40.50.300">
    <property type="entry name" value="P-loop containing nucleotide triphosphate hydrolases"/>
    <property type="match status" value="2"/>
</dbReference>
<feature type="compositionally biased region" description="Low complexity" evidence="1">
    <location>
        <begin position="654"/>
        <end position="663"/>
    </location>
</feature>
<dbReference type="InterPro" id="IPR027417">
    <property type="entry name" value="P-loop_NTPase"/>
</dbReference>